<reference evidence="2 3" key="1">
    <citation type="submission" date="2018-08" db="EMBL/GenBank/DDBJ databases">
        <title>Comparative analysis of Burkholderia isolates from Puerto Rico.</title>
        <authorList>
            <person name="Hall C."/>
            <person name="Sahl J."/>
            <person name="Wagner D."/>
        </authorList>
    </citation>
    <scope>NUCLEOTIDE SEQUENCE [LARGE SCALE GENOMIC DNA]</scope>
    <source>
        <strain evidence="2 3">Bp9001</strain>
    </source>
</reference>
<protein>
    <recommendedName>
        <fullName evidence="1">Thioesterase putative domain-containing protein</fullName>
    </recommendedName>
</protein>
<feature type="domain" description="Thioesterase putative" evidence="1">
    <location>
        <begin position="23"/>
        <end position="161"/>
    </location>
</feature>
<evidence type="ECO:0000259" key="1">
    <source>
        <dbReference type="Pfam" id="PF09500"/>
    </source>
</evidence>
<name>A0A3N8Q6D9_9BURK</name>
<dbReference type="NCBIfam" id="TIGR02447">
    <property type="entry name" value="yiiD_Cterm"/>
    <property type="match status" value="1"/>
</dbReference>
<dbReference type="Gene3D" id="3.10.129.10">
    <property type="entry name" value="Hotdog Thioesterase"/>
    <property type="match status" value="1"/>
</dbReference>
<dbReference type="AlphaFoldDB" id="A0A3N8Q6D9"/>
<evidence type="ECO:0000313" key="2">
    <source>
        <dbReference type="EMBL" id="RQT14786.1"/>
    </source>
</evidence>
<dbReference type="Pfam" id="PF09500">
    <property type="entry name" value="YiiD_C"/>
    <property type="match status" value="1"/>
</dbReference>
<proteinExistence type="predicted"/>
<organism evidence="2 3">
    <name type="scientific">Burkholderia contaminans</name>
    <dbReference type="NCBI Taxonomy" id="488447"/>
    <lineage>
        <taxon>Bacteria</taxon>
        <taxon>Pseudomonadati</taxon>
        <taxon>Pseudomonadota</taxon>
        <taxon>Betaproteobacteria</taxon>
        <taxon>Burkholderiales</taxon>
        <taxon>Burkholderiaceae</taxon>
        <taxon>Burkholderia</taxon>
        <taxon>Burkholderia cepacia complex</taxon>
    </lineage>
</organism>
<dbReference type="SUPFAM" id="SSF54637">
    <property type="entry name" value="Thioesterase/thiol ester dehydrase-isomerase"/>
    <property type="match status" value="1"/>
</dbReference>
<dbReference type="InterPro" id="IPR029069">
    <property type="entry name" value="HotDog_dom_sf"/>
</dbReference>
<dbReference type="EMBL" id="QTQX01000042">
    <property type="protein sequence ID" value="RQT14786.1"/>
    <property type="molecule type" value="Genomic_DNA"/>
</dbReference>
<dbReference type="InterPro" id="IPR012660">
    <property type="entry name" value="YiiD_C"/>
</dbReference>
<gene>
    <name evidence="2" type="ORF">DF037_38065</name>
</gene>
<comment type="caution">
    <text evidence="2">The sequence shown here is derived from an EMBL/GenBank/DDBJ whole genome shotgun (WGS) entry which is preliminary data.</text>
</comment>
<accession>A0A3N8Q6D9</accession>
<sequence>MIFMHPTHTRNSQKMTRSTNVRDIEKYLIKAMPMTESLGFSVRSFSEVQVEISAPLDRNINHCGTAFGGSISVLAILSAWCLVWANVREESPGGNVIICSHSIKFKNAIFSDIRSISESGNLDWNNFRRRVARRGSAKIDVTSRIYSNEIEAATFSGSFAFVKQ</sequence>
<dbReference type="Proteomes" id="UP000269271">
    <property type="component" value="Unassembled WGS sequence"/>
</dbReference>
<evidence type="ECO:0000313" key="3">
    <source>
        <dbReference type="Proteomes" id="UP000269271"/>
    </source>
</evidence>